<dbReference type="AlphaFoldDB" id="A0A543GF48"/>
<dbReference type="Gene3D" id="3.40.390.10">
    <property type="entry name" value="Collagenase (Catalytic Domain)"/>
    <property type="match status" value="1"/>
</dbReference>
<keyword evidence="2" id="KW-0479">Metal-binding</keyword>
<feature type="domain" description="Peptidase M10 metallopeptidase" evidence="6">
    <location>
        <begin position="254"/>
        <end position="295"/>
    </location>
</feature>
<dbReference type="GO" id="GO:0031012">
    <property type="term" value="C:extracellular matrix"/>
    <property type="evidence" value="ECO:0007669"/>
    <property type="project" value="InterPro"/>
</dbReference>
<comment type="caution">
    <text evidence="7">The sequence shown here is derived from an EMBL/GenBank/DDBJ whole genome shotgun (WGS) entry which is preliminary data.</text>
</comment>
<keyword evidence="1" id="KW-0645">Protease</keyword>
<accession>A0A543GF48</accession>
<evidence type="ECO:0000256" key="5">
    <source>
        <dbReference type="SAM" id="Phobius"/>
    </source>
</evidence>
<proteinExistence type="predicted"/>
<dbReference type="InterPro" id="IPR024079">
    <property type="entry name" value="MetalloPept_cat_dom_sf"/>
</dbReference>
<evidence type="ECO:0000256" key="1">
    <source>
        <dbReference type="ARBA" id="ARBA00022670"/>
    </source>
</evidence>
<dbReference type="GO" id="GO:0006508">
    <property type="term" value="P:proteolysis"/>
    <property type="evidence" value="ECO:0007669"/>
    <property type="project" value="UniProtKB-KW"/>
</dbReference>
<dbReference type="Pfam" id="PF00413">
    <property type="entry name" value="Peptidase_M10"/>
    <property type="match status" value="1"/>
</dbReference>
<dbReference type="GO" id="GO:0004222">
    <property type="term" value="F:metalloendopeptidase activity"/>
    <property type="evidence" value="ECO:0007669"/>
    <property type="project" value="InterPro"/>
</dbReference>
<keyword evidence="5" id="KW-1133">Transmembrane helix</keyword>
<evidence type="ECO:0000313" key="7">
    <source>
        <dbReference type="EMBL" id="TQM44684.1"/>
    </source>
</evidence>
<feature type="transmembrane region" description="Helical" evidence="5">
    <location>
        <begin position="35"/>
        <end position="57"/>
    </location>
</feature>
<reference evidence="7 8" key="1">
    <citation type="submission" date="2019-06" db="EMBL/GenBank/DDBJ databases">
        <title>Sequencing the genomes of 1000 actinobacteria strains.</title>
        <authorList>
            <person name="Klenk H.-P."/>
        </authorList>
    </citation>
    <scope>NUCLEOTIDE SEQUENCE [LARGE SCALE GENOMIC DNA]</scope>
    <source>
        <strain evidence="7 8">DSM 45511</strain>
    </source>
</reference>
<dbReference type="InterPro" id="IPR001818">
    <property type="entry name" value="Pept_M10_metallopeptidase"/>
</dbReference>
<gene>
    <name evidence="7" type="ORF">FB388_2055</name>
</gene>
<keyword evidence="5" id="KW-0472">Membrane</keyword>
<keyword evidence="4" id="KW-0862">Zinc</keyword>
<evidence type="ECO:0000256" key="3">
    <source>
        <dbReference type="ARBA" id="ARBA00022801"/>
    </source>
</evidence>
<dbReference type="EMBL" id="VFPH01000001">
    <property type="protein sequence ID" value="TQM44684.1"/>
    <property type="molecule type" value="Genomic_DNA"/>
</dbReference>
<evidence type="ECO:0000259" key="6">
    <source>
        <dbReference type="Pfam" id="PF00413"/>
    </source>
</evidence>
<evidence type="ECO:0000256" key="4">
    <source>
        <dbReference type="ARBA" id="ARBA00022833"/>
    </source>
</evidence>
<keyword evidence="8" id="KW-1185">Reference proteome</keyword>
<protein>
    <submittedName>
        <fullName evidence="7">Matrixin</fullName>
    </submittedName>
</protein>
<name>A0A543GF48_9PSEU</name>
<dbReference type="GO" id="GO:0008270">
    <property type="term" value="F:zinc ion binding"/>
    <property type="evidence" value="ECO:0007669"/>
    <property type="project" value="InterPro"/>
</dbReference>
<dbReference type="Proteomes" id="UP000319818">
    <property type="component" value="Unassembled WGS sequence"/>
</dbReference>
<organism evidence="7 8">
    <name type="scientific">Pseudonocardia cypriaca</name>
    <dbReference type="NCBI Taxonomy" id="882449"/>
    <lineage>
        <taxon>Bacteria</taxon>
        <taxon>Bacillati</taxon>
        <taxon>Actinomycetota</taxon>
        <taxon>Actinomycetes</taxon>
        <taxon>Pseudonocardiales</taxon>
        <taxon>Pseudonocardiaceae</taxon>
        <taxon>Pseudonocardia</taxon>
    </lineage>
</organism>
<evidence type="ECO:0000313" key="8">
    <source>
        <dbReference type="Proteomes" id="UP000319818"/>
    </source>
</evidence>
<evidence type="ECO:0000256" key="2">
    <source>
        <dbReference type="ARBA" id="ARBA00022723"/>
    </source>
</evidence>
<keyword evidence="3" id="KW-0378">Hydrolase</keyword>
<dbReference type="SUPFAM" id="SSF55486">
    <property type="entry name" value="Metalloproteases ('zincins'), catalytic domain"/>
    <property type="match status" value="1"/>
</dbReference>
<keyword evidence="5" id="KW-0812">Transmembrane</keyword>
<sequence length="308" mass="32009">MVIIALDEGGSVGFVERSQAERRDRRRDAPPPRRPVVDVTAGVAIAIVLVFVAPAALRLVTPGVVLVPGSAAPAAGTVDPTPQLGPEYPPLPADSRYPSRVLPPVRTAATGDHAYIGTRPDGSPIAFDPCRPVHFVINQDEVPDAGGQLVRAAMAEISAATGLAFVDDGATSERISEDREPVQPVRYGERWAPVLVDWVDDAEITAPGEELFGVTFPHVIAPTGTASARYVTGSVGLNRAWFAHALGDPAEAAVARGVLLHELGHLVGLDHVKDPAQVMHATSDTVGLADGDRAGLAAVGAGACHADT</sequence>